<sequence length="53" mass="6012">MYTIILDEGLVIRNSDSKVVAPCQSDQDPDFLYYINWVNSGNTPTIYDTRPTA</sequence>
<proteinExistence type="predicted"/>
<evidence type="ECO:0000313" key="1">
    <source>
        <dbReference type="EMBL" id="CAB4122216.1"/>
    </source>
</evidence>
<organism evidence="1">
    <name type="scientific">uncultured Caudovirales phage</name>
    <dbReference type="NCBI Taxonomy" id="2100421"/>
    <lineage>
        <taxon>Viruses</taxon>
        <taxon>Duplodnaviria</taxon>
        <taxon>Heunggongvirae</taxon>
        <taxon>Uroviricota</taxon>
        <taxon>Caudoviricetes</taxon>
        <taxon>Peduoviridae</taxon>
        <taxon>Maltschvirus</taxon>
        <taxon>Maltschvirus maltsch</taxon>
    </lineage>
</organism>
<reference evidence="1" key="1">
    <citation type="submission" date="2020-04" db="EMBL/GenBank/DDBJ databases">
        <authorList>
            <person name="Chiriac C."/>
            <person name="Salcher M."/>
            <person name="Ghai R."/>
            <person name="Kavagutti S V."/>
        </authorList>
    </citation>
    <scope>NUCLEOTIDE SEQUENCE</scope>
</reference>
<gene>
    <name evidence="1" type="ORF">UFOVP27_108</name>
</gene>
<name>A0A6J5KM23_9CAUD</name>
<dbReference type="EMBL" id="LR796157">
    <property type="protein sequence ID" value="CAB4122216.1"/>
    <property type="molecule type" value="Genomic_DNA"/>
</dbReference>
<protein>
    <submittedName>
        <fullName evidence="1">Uncharacterized protein</fullName>
    </submittedName>
</protein>
<accession>A0A6J5KM23</accession>